<feature type="region of interest" description="Disordered" evidence="1">
    <location>
        <begin position="247"/>
        <end position="289"/>
    </location>
</feature>
<evidence type="ECO:0000313" key="2">
    <source>
        <dbReference type="EMBL" id="GBP62013.1"/>
    </source>
</evidence>
<evidence type="ECO:0000256" key="1">
    <source>
        <dbReference type="SAM" id="MobiDB-lite"/>
    </source>
</evidence>
<proteinExistence type="predicted"/>
<protein>
    <submittedName>
        <fullName evidence="2">Uncharacterized protein</fullName>
    </submittedName>
</protein>
<dbReference type="AlphaFoldDB" id="A0A4C1XFQ4"/>
<name>A0A4C1XFQ4_EUMVA</name>
<dbReference type="OrthoDB" id="6432511at2759"/>
<reference evidence="2 3" key="1">
    <citation type="journal article" date="2019" name="Commun. Biol.">
        <title>The bagworm genome reveals a unique fibroin gene that provides high tensile strength.</title>
        <authorList>
            <person name="Kono N."/>
            <person name="Nakamura H."/>
            <person name="Ohtoshi R."/>
            <person name="Tomita M."/>
            <person name="Numata K."/>
            <person name="Arakawa K."/>
        </authorList>
    </citation>
    <scope>NUCLEOTIDE SEQUENCE [LARGE SCALE GENOMIC DNA]</scope>
</reference>
<dbReference type="STRING" id="151549.A0A4C1XFQ4"/>
<feature type="compositionally biased region" description="Low complexity" evidence="1">
    <location>
        <begin position="266"/>
        <end position="281"/>
    </location>
</feature>
<comment type="caution">
    <text evidence="2">The sequence shown here is derived from an EMBL/GenBank/DDBJ whole genome shotgun (WGS) entry which is preliminary data.</text>
</comment>
<dbReference type="EMBL" id="BGZK01000829">
    <property type="protein sequence ID" value="GBP62013.1"/>
    <property type="molecule type" value="Genomic_DNA"/>
</dbReference>
<dbReference type="Proteomes" id="UP000299102">
    <property type="component" value="Unassembled WGS sequence"/>
</dbReference>
<evidence type="ECO:0000313" key="3">
    <source>
        <dbReference type="Proteomes" id="UP000299102"/>
    </source>
</evidence>
<organism evidence="2 3">
    <name type="scientific">Eumeta variegata</name>
    <name type="common">Bagworm moth</name>
    <name type="synonym">Eumeta japonica</name>
    <dbReference type="NCBI Taxonomy" id="151549"/>
    <lineage>
        <taxon>Eukaryota</taxon>
        <taxon>Metazoa</taxon>
        <taxon>Ecdysozoa</taxon>
        <taxon>Arthropoda</taxon>
        <taxon>Hexapoda</taxon>
        <taxon>Insecta</taxon>
        <taxon>Pterygota</taxon>
        <taxon>Neoptera</taxon>
        <taxon>Endopterygota</taxon>
        <taxon>Lepidoptera</taxon>
        <taxon>Glossata</taxon>
        <taxon>Ditrysia</taxon>
        <taxon>Tineoidea</taxon>
        <taxon>Psychidae</taxon>
        <taxon>Oiketicinae</taxon>
        <taxon>Eumeta</taxon>
    </lineage>
</organism>
<accession>A0A4C1XFQ4</accession>
<feature type="compositionally biased region" description="Pro residues" evidence="1">
    <location>
        <begin position="254"/>
        <end position="265"/>
    </location>
</feature>
<sequence>MFPRQLRSQMSETATYDTSIAQLLPWKSTLLKPTPSKPVCVSWIARSCCLQPPRPTTLTPPTYLPPTTIGPKCYPGSTDSRCPRPTTTSSPNCFPGSTDPRCPKITTPQPPKCFPGSNDPRCPRPTPTTTAPPNCYPGSTDPRCPRITTPAPPKCFPGSNDPRCPRPTPHTTAPPNCYPEVPIQGALNNPAPPNVPRQLRSQMSETATYDTSIAHPRVILVSTYNTATAKLLSWIFRSTLPKPTPSKPVCYPGSPDPSCPQPPRPTTLTPPTYLPPTTTGPNATLAHGL</sequence>
<gene>
    <name evidence="2" type="ORF">EVAR_46042_1</name>
</gene>
<keyword evidence="3" id="KW-1185">Reference proteome</keyword>